<accession>A0A919A7F8</accession>
<name>A0A919A7F8_9ACTN</name>
<keyword evidence="2" id="KW-1185">Reference proteome</keyword>
<gene>
    <name evidence="1" type="ORF">GCM10018785_66200</name>
</gene>
<evidence type="ECO:0000313" key="1">
    <source>
        <dbReference type="EMBL" id="GHE89989.1"/>
    </source>
</evidence>
<dbReference type="InterPro" id="IPR012338">
    <property type="entry name" value="Beta-lactam/transpept-like"/>
</dbReference>
<dbReference type="AlphaFoldDB" id="A0A919A7F8"/>
<protein>
    <submittedName>
        <fullName evidence="1">Uncharacterized protein</fullName>
    </submittedName>
</protein>
<dbReference type="EMBL" id="BNBT01000166">
    <property type="protein sequence ID" value="GHE89989.1"/>
    <property type="molecule type" value="Genomic_DNA"/>
</dbReference>
<dbReference type="RefSeq" id="WP_190139852.1">
    <property type="nucleotide sequence ID" value="NZ_BNBT01000166.1"/>
</dbReference>
<reference evidence="1" key="1">
    <citation type="journal article" date="2014" name="Int. J. Syst. Evol. Microbiol.">
        <title>Complete genome sequence of Corynebacterium casei LMG S-19264T (=DSM 44701T), isolated from a smear-ripened cheese.</title>
        <authorList>
            <consortium name="US DOE Joint Genome Institute (JGI-PGF)"/>
            <person name="Walter F."/>
            <person name="Albersmeier A."/>
            <person name="Kalinowski J."/>
            <person name="Ruckert C."/>
        </authorList>
    </citation>
    <scope>NUCLEOTIDE SEQUENCE</scope>
    <source>
        <strain evidence="1">JCM 4784</strain>
    </source>
</reference>
<sequence length="90" mass="9247">MREVTELGSSVALSAGELISTAADINTFMTQLLAGVPVDGGQGHGGLLPGSATRTVVSARGERVLALNSNGGWGEQALEDTAVRTQFCHH</sequence>
<comment type="caution">
    <text evidence="1">The sequence shown here is derived from an EMBL/GenBank/DDBJ whole genome shotgun (WGS) entry which is preliminary data.</text>
</comment>
<dbReference type="Proteomes" id="UP000608024">
    <property type="component" value="Unassembled WGS sequence"/>
</dbReference>
<reference evidence="1" key="2">
    <citation type="submission" date="2020-09" db="EMBL/GenBank/DDBJ databases">
        <authorList>
            <person name="Sun Q."/>
            <person name="Ohkuma M."/>
        </authorList>
    </citation>
    <scope>NUCLEOTIDE SEQUENCE</scope>
    <source>
        <strain evidence="1">JCM 4784</strain>
    </source>
</reference>
<organism evidence="1 2">
    <name type="scientific">Streptomyces longispororuber</name>
    <dbReference type="NCBI Taxonomy" id="68230"/>
    <lineage>
        <taxon>Bacteria</taxon>
        <taxon>Bacillati</taxon>
        <taxon>Actinomycetota</taxon>
        <taxon>Actinomycetes</taxon>
        <taxon>Kitasatosporales</taxon>
        <taxon>Streptomycetaceae</taxon>
        <taxon>Streptomyces</taxon>
    </lineage>
</organism>
<proteinExistence type="predicted"/>
<dbReference type="Gene3D" id="3.40.710.10">
    <property type="entry name" value="DD-peptidase/beta-lactamase superfamily"/>
    <property type="match status" value="1"/>
</dbReference>
<evidence type="ECO:0000313" key="2">
    <source>
        <dbReference type="Proteomes" id="UP000608024"/>
    </source>
</evidence>